<organism evidence="1 2">
    <name type="scientific">Scleroderma citrinum Foug A</name>
    <dbReference type="NCBI Taxonomy" id="1036808"/>
    <lineage>
        <taxon>Eukaryota</taxon>
        <taxon>Fungi</taxon>
        <taxon>Dikarya</taxon>
        <taxon>Basidiomycota</taxon>
        <taxon>Agaricomycotina</taxon>
        <taxon>Agaricomycetes</taxon>
        <taxon>Agaricomycetidae</taxon>
        <taxon>Boletales</taxon>
        <taxon>Sclerodermatineae</taxon>
        <taxon>Sclerodermataceae</taxon>
        <taxon>Scleroderma</taxon>
    </lineage>
</organism>
<evidence type="ECO:0000313" key="1">
    <source>
        <dbReference type="EMBL" id="KIM59878.1"/>
    </source>
</evidence>
<dbReference type="InParanoid" id="A0A0C2ZDL6"/>
<gene>
    <name evidence="1" type="ORF">SCLCIDRAFT_1217319</name>
</gene>
<dbReference type="AlphaFoldDB" id="A0A0C2ZDL6"/>
<reference evidence="2" key="2">
    <citation type="submission" date="2015-01" db="EMBL/GenBank/DDBJ databases">
        <title>Evolutionary Origins and Diversification of the Mycorrhizal Mutualists.</title>
        <authorList>
            <consortium name="DOE Joint Genome Institute"/>
            <consortium name="Mycorrhizal Genomics Consortium"/>
            <person name="Kohler A."/>
            <person name="Kuo A."/>
            <person name="Nagy L.G."/>
            <person name="Floudas D."/>
            <person name="Copeland A."/>
            <person name="Barry K.W."/>
            <person name="Cichocki N."/>
            <person name="Veneault-Fourrey C."/>
            <person name="LaButti K."/>
            <person name="Lindquist E.A."/>
            <person name="Lipzen A."/>
            <person name="Lundell T."/>
            <person name="Morin E."/>
            <person name="Murat C."/>
            <person name="Riley R."/>
            <person name="Ohm R."/>
            <person name="Sun H."/>
            <person name="Tunlid A."/>
            <person name="Henrissat B."/>
            <person name="Grigoriev I.V."/>
            <person name="Hibbett D.S."/>
            <person name="Martin F."/>
        </authorList>
    </citation>
    <scope>NUCLEOTIDE SEQUENCE [LARGE SCALE GENOMIC DNA]</scope>
    <source>
        <strain evidence="2">Foug A</strain>
    </source>
</reference>
<keyword evidence="2" id="KW-1185">Reference proteome</keyword>
<dbReference type="Proteomes" id="UP000053989">
    <property type="component" value="Unassembled WGS sequence"/>
</dbReference>
<protein>
    <submittedName>
        <fullName evidence="1">Uncharacterized protein</fullName>
    </submittedName>
</protein>
<dbReference type="HOGENOM" id="CLU_2185513_0_0_1"/>
<name>A0A0C2ZDL6_9AGAM</name>
<dbReference type="EMBL" id="KN822068">
    <property type="protein sequence ID" value="KIM59878.1"/>
    <property type="molecule type" value="Genomic_DNA"/>
</dbReference>
<sequence length="109" mass="12443">MVLHHPDVINAPDESHTQYCPVPGCHRPRAKATLPLNFRSCEHPAMNQGPSQLLVTFDAVNHLCALQIRGLYPRYVWMCREAFDLQYNLAFARTMATLPRRLLVTDRSA</sequence>
<evidence type="ECO:0000313" key="2">
    <source>
        <dbReference type="Proteomes" id="UP000053989"/>
    </source>
</evidence>
<proteinExistence type="predicted"/>
<accession>A0A0C2ZDL6</accession>
<reference evidence="1 2" key="1">
    <citation type="submission" date="2014-04" db="EMBL/GenBank/DDBJ databases">
        <authorList>
            <consortium name="DOE Joint Genome Institute"/>
            <person name="Kuo A."/>
            <person name="Kohler A."/>
            <person name="Nagy L.G."/>
            <person name="Floudas D."/>
            <person name="Copeland A."/>
            <person name="Barry K.W."/>
            <person name="Cichocki N."/>
            <person name="Veneault-Fourrey C."/>
            <person name="LaButti K."/>
            <person name="Lindquist E.A."/>
            <person name="Lipzen A."/>
            <person name="Lundell T."/>
            <person name="Morin E."/>
            <person name="Murat C."/>
            <person name="Sun H."/>
            <person name="Tunlid A."/>
            <person name="Henrissat B."/>
            <person name="Grigoriev I.V."/>
            <person name="Hibbett D.S."/>
            <person name="Martin F."/>
            <person name="Nordberg H.P."/>
            <person name="Cantor M.N."/>
            <person name="Hua S.X."/>
        </authorList>
    </citation>
    <scope>NUCLEOTIDE SEQUENCE [LARGE SCALE GENOMIC DNA]</scope>
    <source>
        <strain evidence="1 2">Foug A</strain>
    </source>
</reference>